<dbReference type="WBParaSite" id="nRc.2.0.1.t43761-RA">
    <property type="protein sequence ID" value="nRc.2.0.1.t43761-RA"/>
    <property type="gene ID" value="nRc.2.0.1.g43761"/>
</dbReference>
<evidence type="ECO:0000313" key="2">
    <source>
        <dbReference type="WBParaSite" id="nRc.2.0.1.t43761-RA"/>
    </source>
</evidence>
<name>A0A915KY64_ROMCU</name>
<reference evidence="2" key="1">
    <citation type="submission" date="2022-11" db="UniProtKB">
        <authorList>
            <consortium name="WormBaseParasite"/>
        </authorList>
    </citation>
    <scope>IDENTIFICATION</scope>
</reference>
<accession>A0A915KY64</accession>
<protein>
    <submittedName>
        <fullName evidence="2">Uncharacterized protein</fullName>
    </submittedName>
</protein>
<evidence type="ECO:0000313" key="1">
    <source>
        <dbReference type="Proteomes" id="UP000887565"/>
    </source>
</evidence>
<keyword evidence="1" id="KW-1185">Reference proteome</keyword>
<dbReference type="AlphaFoldDB" id="A0A915KY64"/>
<organism evidence="1 2">
    <name type="scientific">Romanomermis culicivorax</name>
    <name type="common">Nematode worm</name>
    <dbReference type="NCBI Taxonomy" id="13658"/>
    <lineage>
        <taxon>Eukaryota</taxon>
        <taxon>Metazoa</taxon>
        <taxon>Ecdysozoa</taxon>
        <taxon>Nematoda</taxon>
        <taxon>Enoplea</taxon>
        <taxon>Dorylaimia</taxon>
        <taxon>Mermithida</taxon>
        <taxon>Mermithoidea</taxon>
        <taxon>Mermithidae</taxon>
        <taxon>Romanomermis</taxon>
    </lineage>
</organism>
<dbReference type="Proteomes" id="UP000887565">
    <property type="component" value="Unplaced"/>
</dbReference>
<proteinExistence type="predicted"/>
<sequence length="156" mass="16928">MMCVNDKSMVRVSDTCQAHFCSGTNLKTTSGMGVRGTRSVIKAATAPLKHVQQNIKQNAKTVLYLWKKTVKNRVLVSKIIHKSQAFPVEGSSGRSGKQTPTSPSLLSLPFIEAKFELDSLTNIVVISSLTLSFSFSESTTTTIMARSELSGISNND</sequence>